<evidence type="ECO:0000256" key="7">
    <source>
        <dbReference type="ARBA" id="ARBA00023136"/>
    </source>
</evidence>
<keyword evidence="3 8" id="KW-0813">Transport</keyword>
<dbReference type="PANTHER" id="PTHR30413">
    <property type="entry name" value="INNER MEMBRANE TRANSPORT PERMEASE"/>
    <property type="match status" value="1"/>
</dbReference>
<organism evidence="10 11">
    <name type="scientific">Sinobaca qinghaiensis</name>
    <dbReference type="NCBI Taxonomy" id="342944"/>
    <lineage>
        <taxon>Bacteria</taxon>
        <taxon>Bacillati</taxon>
        <taxon>Bacillota</taxon>
        <taxon>Bacilli</taxon>
        <taxon>Bacillales</taxon>
        <taxon>Sporolactobacillaceae</taxon>
        <taxon>Sinobaca</taxon>
    </lineage>
</organism>
<comment type="subcellular location">
    <subcellularLocation>
        <location evidence="1 8">Cell membrane</location>
        <topology evidence="1 8">Multi-pass membrane protein</topology>
    </subcellularLocation>
</comment>
<keyword evidence="7 8" id="KW-0472">Membrane</keyword>
<evidence type="ECO:0000259" key="9">
    <source>
        <dbReference type="PROSITE" id="PS51012"/>
    </source>
</evidence>
<dbReference type="AlphaFoldDB" id="A0A419UZS3"/>
<keyword evidence="11" id="KW-1185">Reference proteome</keyword>
<dbReference type="PANTHER" id="PTHR30413:SF10">
    <property type="entry name" value="CAPSULE POLYSACCHARIDE EXPORT INNER-MEMBRANE PROTEIN CTRC"/>
    <property type="match status" value="1"/>
</dbReference>
<dbReference type="Proteomes" id="UP000285120">
    <property type="component" value="Unassembled WGS sequence"/>
</dbReference>
<comment type="caution">
    <text evidence="10">The sequence shown here is derived from an EMBL/GenBank/DDBJ whole genome shotgun (WGS) entry which is preliminary data.</text>
</comment>
<feature type="transmembrane region" description="Helical" evidence="8">
    <location>
        <begin position="149"/>
        <end position="175"/>
    </location>
</feature>
<evidence type="ECO:0000313" key="10">
    <source>
        <dbReference type="EMBL" id="RKD71169.1"/>
    </source>
</evidence>
<evidence type="ECO:0000256" key="5">
    <source>
        <dbReference type="ARBA" id="ARBA00022692"/>
    </source>
</evidence>
<dbReference type="OrthoDB" id="9794365at2"/>
<name>A0A419UZS3_9BACL</name>
<evidence type="ECO:0000256" key="1">
    <source>
        <dbReference type="ARBA" id="ARBA00004651"/>
    </source>
</evidence>
<feature type="transmembrane region" description="Helical" evidence="8">
    <location>
        <begin position="187"/>
        <end position="205"/>
    </location>
</feature>
<dbReference type="GO" id="GO:0005886">
    <property type="term" value="C:plasma membrane"/>
    <property type="evidence" value="ECO:0007669"/>
    <property type="project" value="UniProtKB-SubCell"/>
</dbReference>
<feature type="transmembrane region" description="Helical" evidence="8">
    <location>
        <begin position="240"/>
        <end position="258"/>
    </location>
</feature>
<evidence type="ECO:0000313" key="11">
    <source>
        <dbReference type="Proteomes" id="UP000285120"/>
    </source>
</evidence>
<gene>
    <name evidence="10" type="ORF">ATL39_2564</name>
</gene>
<evidence type="ECO:0000256" key="2">
    <source>
        <dbReference type="ARBA" id="ARBA00007783"/>
    </source>
</evidence>
<feature type="transmembrane region" description="Helical" evidence="8">
    <location>
        <begin position="37"/>
        <end position="58"/>
    </location>
</feature>
<dbReference type="EMBL" id="RAPK01000010">
    <property type="protein sequence ID" value="RKD71169.1"/>
    <property type="molecule type" value="Genomic_DNA"/>
</dbReference>
<feature type="domain" description="ABC transmembrane type-2" evidence="9">
    <location>
        <begin position="35"/>
        <end position="260"/>
    </location>
</feature>
<dbReference type="Pfam" id="PF01061">
    <property type="entry name" value="ABC2_membrane"/>
    <property type="match status" value="1"/>
</dbReference>
<accession>A0A419UZS3</accession>
<dbReference type="GO" id="GO:0015920">
    <property type="term" value="P:lipopolysaccharide transport"/>
    <property type="evidence" value="ECO:0007669"/>
    <property type="project" value="TreeGrafter"/>
</dbReference>
<feature type="transmembrane region" description="Helical" evidence="8">
    <location>
        <begin position="70"/>
        <end position="89"/>
    </location>
</feature>
<dbReference type="GO" id="GO:0140359">
    <property type="term" value="F:ABC-type transporter activity"/>
    <property type="evidence" value="ECO:0007669"/>
    <property type="project" value="InterPro"/>
</dbReference>
<evidence type="ECO:0000256" key="3">
    <source>
        <dbReference type="ARBA" id="ARBA00022448"/>
    </source>
</evidence>
<keyword evidence="4 8" id="KW-1003">Cell membrane</keyword>
<comment type="similarity">
    <text evidence="2 8">Belongs to the ABC-2 integral membrane protein family.</text>
</comment>
<evidence type="ECO:0000256" key="4">
    <source>
        <dbReference type="ARBA" id="ARBA00022475"/>
    </source>
</evidence>
<dbReference type="PROSITE" id="PS51012">
    <property type="entry name" value="ABC_TM2"/>
    <property type="match status" value="1"/>
</dbReference>
<sequence length="268" mass="31275">MKSAVLICKELYQSFYLIRRLSVYEIKSKNKNNYLGIAWEIINPLIFIAIYWFVFGYGIRGNTGVEGVPFLNWMMAGITIWFFVQPAVTQGSKSIFTKIKMVARMNFPTSAIPTYVIFSKLYPHLALMVIVGIYMQFTGYPVNMYYVQFPYFLFATIALVVSFVLISSTLTVLIRDIQMFIQSSIRVMLYLTPFLWTTDSLPPAIQSAMQLNPLYYLVEGYRAAYFGDGWYFIDQWEYTLYFWGTVAVFFIIGAALHVRFRRHFVDFL</sequence>
<evidence type="ECO:0000256" key="6">
    <source>
        <dbReference type="ARBA" id="ARBA00022989"/>
    </source>
</evidence>
<reference evidence="10 11" key="1">
    <citation type="submission" date="2018-09" db="EMBL/GenBank/DDBJ databases">
        <title>Genomic Encyclopedia of Archaeal and Bacterial Type Strains, Phase II (KMG-II): from individual species to whole genera.</title>
        <authorList>
            <person name="Goeker M."/>
        </authorList>
    </citation>
    <scope>NUCLEOTIDE SEQUENCE [LARGE SCALE GENOMIC DNA]</scope>
    <source>
        <strain evidence="10 11">DSM 17008</strain>
    </source>
</reference>
<dbReference type="InterPro" id="IPR013525">
    <property type="entry name" value="ABC2_TM"/>
</dbReference>
<keyword evidence="6 8" id="KW-1133">Transmembrane helix</keyword>
<proteinExistence type="inferred from homology"/>
<protein>
    <recommendedName>
        <fullName evidence="8">Transport permease protein</fullName>
    </recommendedName>
</protein>
<dbReference type="RefSeq" id="WP_120193723.1">
    <property type="nucleotide sequence ID" value="NZ_RAPK01000010.1"/>
</dbReference>
<dbReference type="InterPro" id="IPR047817">
    <property type="entry name" value="ABC2_TM_bact-type"/>
</dbReference>
<evidence type="ECO:0000256" key="8">
    <source>
        <dbReference type="RuleBase" id="RU361157"/>
    </source>
</evidence>
<feature type="transmembrane region" description="Helical" evidence="8">
    <location>
        <begin position="110"/>
        <end position="137"/>
    </location>
</feature>
<keyword evidence="5 8" id="KW-0812">Transmembrane</keyword>